<dbReference type="RefSeq" id="WP_062067993.1">
    <property type="nucleotide sequence ID" value="NZ_CP013264.1"/>
</dbReference>
<dbReference type="STRING" id="1332080.ATN00_19430"/>
<protein>
    <recommendedName>
        <fullName evidence="3">Phosphodiesterase</fullName>
    </recommendedName>
</protein>
<name>A0A0S3F3D7_9SPHN</name>
<proteinExistence type="predicted"/>
<dbReference type="AlphaFoldDB" id="A0A0S3F3D7"/>
<sequence>MLFLAHRGLWTALDARNSRSGLKAAFELGFGVETDIRDFDGRLVISHDMATPDSLPLSVMLADYDAAGRPGQLALNVKADGLTAALIEELDTFAGMRQNAFVFDMSVPDTIQYIGKGLQVFTRHSEYEPTPPLEMQSQGVWMDCFVNAWVDPDAIMERMRRGQKVAIVSPELHKRDIYHRFWKILKGRIKKSDLCADILNDNLMLCTDFPREAAEFFKDL</sequence>
<evidence type="ECO:0000313" key="2">
    <source>
        <dbReference type="Proteomes" id="UP000056968"/>
    </source>
</evidence>
<reference evidence="1 2" key="1">
    <citation type="submission" date="2015-11" db="EMBL/GenBank/DDBJ databases">
        <title>A Two-component Flavoprotein Monooxygenase System MeaXY Responsible for para-Hydroxylation of 2-Methyl-6-ethylaniline and 2,6-Diethylaniline in Sphingobium baderi DE-13.</title>
        <authorList>
            <person name="Cheng M."/>
            <person name="Meng Q."/>
            <person name="Yang Y."/>
            <person name="Chu C."/>
            <person name="Yan X."/>
            <person name="He J."/>
            <person name="Li S."/>
        </authorList>
    </citation>
    <scope>NUCLEOTIDE SEQUENCE [LARGE SCALE GENOMIC DNA]</scope>
    <source>
        <strain evidence="1 2">DE-13</strain>
    </source>
</reference>
<evidence type="ECO:0000313" key="1">
    <source>
        <dbReference type="EMBL" id="ALR22159.1"/>
    </source>
</evidence>
<dbReference type="GO" id="GO:0006629">
    <property type="term" value="P:lipid metabolic process"/>
    <property type="evidence" value="ECO:0007669"/>
    <property type="project" value="InterPro"/>
</dbReference>
<dbReference type="KEGG" id="sbd:ATN00_19430"/>
<dbReference type="OrthoDB" id="7470251at2"/>
<dbReference type="EMBL" id="CP013264">
    <property type="protein sequence ID" value="ALR22159.1"/>
    <property type="molecule type" value="Genomic_DNA"/>
</dbReference>
<accession>A0A0S3F3D7</accession>
<dbReference type="GO" id="GO:0008081">
    <property type="term" value="F:phosphoric diester hydrolase activity"/>
    <property type="evidence" value="ECO:0007669"/>
    <property type="project" value="InterPro"/>
</dbReference>
<dbReference type="InterPro" id="IPR017946">
    <property type="entry name" value="PLC-like_Pdiesterase_TIM-brl"/>
</dbReference>
<dbReference type="Proteomes" id="UP000056968">
    <property type="component" value="Chromosome"/>
</dbReference>
<evidence type="ECO:0008006" key="3">
    <source>
        <dbReference type="Google" id="ProtNLM"/>
    </source>
</evidence>
<keyword evidence="2" id="KW-1185">Reference proteome</keyword>
<gene>
    <name evidence="1" type="ORF">ATN00_19430</name>
</gene>
<dbReference type="SUPFAM" id="SSF51695">
    <property type="entry name" value="PLC-like phosphodiesterases"/>
    <property type="match status" value="1"/>
</dbReference>
<organism evidence="1 2">
    <name type="scientific">Sphingobium baderi</name>
    <dbReference type="NCBI Taxonomy" id="1332080"/>
    <lineage>
        <taxon>Bacteria</taxon>
        <taxon>Pseudomonadati</taxon>
        <taxon>Pseudomonadota</taxon>
        <taxon>Alphaproteobacteria</taxon>
        <taxon>Sphingomonadales</taxon>
        <taxon>Sphingomonadaceae</taxon>
        <taxon>Sphingobium</taxon>
    </lineage>
</organism>